<dbReference type="SFLD" id="SFLDF00299">
    <property type="entry name" value="anaerobic_ribonucleoside-triph"/>
    <property type="match status" value="1"/>
</dbReference>
<dbReference type="InterPro" id="IPR013785">
    <property type="entry name" value="Aldolase_TIM"/>
</dbReference>
<dbReference type="Gene3D" id="3.20.20.70">
    <property type="entry name" value="Aldolase class I"/>
    <property type="match status" value="1"/>
</dbReference>
<organism evidence="13 14">
    <name type="scientific">Acetobacterium wieringae</name>
    <dbReference type="NCBI Taxonomy" id="52694"/>
    <lineage>
        <taxon>Bacteria</taxon>
        <taxon>Bacillati</taxon>
        <taxon>Bacillota</taxon>
        <taxon>Clostridia</taxon>
        <taxon>Eubacteriales</taxon>
        <taxon>Eubacteriaceae</taxon>
        <taxon>Acetobacterium</taxon>
    </lineage>
</organism>
<evidence type="ECO:0000256" key="6">
    <source>
        <dbReference type="ARBA" id="ARBA00022691"/>
    </source>
</evidence>
<comment type="catalytic activity">
    <reaction evidence="11">
        <text>glycyl-[protein] + reduced [flavodoxin] + S-adenosyl-L-methionine = glycin-2-yl radical-[protein] + semiquinone [flavodoxin] + 5'-deoxyadenosine + L-methionine + H(+)</text>
        <dbReference type="Rhea" id="RHEA:61976"/>
        <dbReference type="Rhea" id="RHEA-COMP:10622"/>
        <dbReference type="Rhea" id="RHEA-COMP:14480"/>
        <dbReference type="Rhea" id="RHEA-COMP:15993"/>
        <dbReference type="Rhea" id="RHEA-COMP:15994"/>
        <dbReference type="ChEBI" id="CHEBI:15378"/>
        <dbReference type="ChEBI" id="CHEBI:17319"/>
        <dbReference type="ChEBI" id="CHEBI:29947"/>
        <dbReference type="ChEBI" id="CHEBI:32722"/>
        <dbReference type="ChEBI" id="CHEBI:57618"/>
        <dbReference type="ChEBI" id="CHEBI:57844"/>
        <dbReference type="ChEBI" id="CHEBI:59789"/>
        <dbReference type="ChEBI" id="CHEBI:140311"/>
    </reaction>
</comment>
<dbReference type="SFLD" id="SFLDG01063">
    <property type="entry name" value="activating_enzymes__group_1"/>
    <property type="match status" value="1"/>
</dbReference>
<dbReference type="EC" id="1.97.1.-" evidence="12"/>
<keyword evidence="6" id="KW-0949">S-adenosyl-L-methionine</keyword>
<evidence type="ECO:0000256" key="11">
    <source>
        <dbReference type="ARBA" id="ARBA00047365"/>
    </source>
</evidence>
<comment type="cofactor">
    <cofactor evidence="1">
        <name>[4Fe-4S] cluster</name>
        <dbReference type="ChEBI" id="CHEBI:49883"/>
    </cofactor>
</comment>
<reference evidence="13 14" key="1">
    <citation type="submission" date="2019-08" db="EMBL/GenBank/DDBJ databases">
        <title>Isolation and enrichment of carboxydotrophic bacteria from anaerobic sludge for the production of bio-based chemicals from syngas.</title>
        <authorList>
            <person name="Antares A.L."/>
            <person name="Moreira J."/>
            <person name="Diender M."/>
            <person name="Parshina S.N."/>
            <person name="Stams A.J.M."/>
            <person name="Alves M."/>
            <person name="Alves J.I."/>
            <person name="Sousa D.Z."/>
        </authorList>
    </citation>
    <scope>NUCLEOTIDE SEQUENCE [LARGE SCALE GENOMIC DNA]</scope>
    <source>
        <strain evidence="13 14">JM</strain>
    </source>
</reference>
<dbReference type="PANTHER" id="PTHR30352:SF2">
    <property type="entry name" value="ANAEROBIC RIBONUCLEOSIDE-TRIPHOSPHATE REDUCTASE-ACTIVATING PROTEIN"/>
    <property type="match status" value="1"/>
</dbReference>
<dbReference type="AlphaFoldDB" id="A0A5D0WJQ4"/>
<keyword evidence="10" id="KW-0411">Iron-sulfur</keyword>
<dbReference type="SFLD" id="SFLDG01066">
    <property type="entry name" value="organic_radical-activating_enz"/>
    <property type="match status" value="1"/>
</dbReference>
<dbReference type="InterPro" id="IPR012837">
    <property type="entry name" value="NrdG"/>
</dbReference>
<comment type="similarity">
    <text evidence="3 12">Belongs to the organic radical-activating enzymes family.</text>
</comment>
<dbReference type="PANTHER" id="PTHR30352">
    <property type="entry name" value="PYRUVATE FORMATE-LYASE-ACTIVATING ENZYME"/>
    <property type="match status" value="1"/>
</dbReference>
<accession>A0A5D0WJQ4</accession>
<name>A0A5D0WJQ4_9FIRM</name>
<sequence>MTSQIRIAGVVKESIVDGPGIRLVVFAQGCHHHCEGCHNPATHDLSGGHLVSIDTIIDEMKKNPLLDGITLSGGEPFLQPEGFSELAKCAQAASYHVMTYTGYTYETLLAQPEQSWQQLLEHTDLLVDGRFEMAQKSLLLKFRGSQNQRIIDVKKSLQKNHLVLSELS</sequence>
<evidence type="ECO:0000256" key="1">
    <source>
        <dbReference type="ARBA" id="ARBA00001966"/>
    </source>
</evidence>
<evidence type="ECO:0000256" key="10">
    <source>
        <dbReference type="ARBA" id="ARBA00023014"/>
    </source>
</evidence>
<gene>
    <name evidence="13" type="primary">nrdG</name>
    <name evidence="13" type="ORF">FXB42_13290</name>
</gene>
<dbReference type="GO" id="GO:0043365">
    <property type="term" value="F:[formate-C-acetyltransferase]-activating enzyme activity"/>
    <property type="evidence" value="ECO:0007669"/>
    <property type="project" value="InterPro"/>
</dbReference>
<evidence type="ECO:0000313" key="14">
    <source>
        <dbReference type="Proteomes" id="UP000322619"/>
    </source>
</evidence>
<dbReference type="InterPro" id="IPR007197">
    <property type="entry name" value="rSAM"/>
</dbReference>
<dbReference type="PROSITE" id="PS01087">
    <property type="entry name" value="RADICAL_ACTIVATING"/>
    <property type="match status" value="1"/>
</dbReference>
<comment type="function">
    <text evidence="2 12">Activation of anaerobic ribonucleoside-triphosphate reductase under anaerobic conditions by generation of an organic free radical, using S-adenosylmethionine and reduced flavodoxin as cosubstrates to produce 5'-deoxy-adenosine.</text>
</comment>
<dbReference type="Pfam" id="PF13353">
    <property type="entry name" value="Fer4_12"/>
    <property type="match status" value="1"/>
</dbReference>
<dbReference type="GO" id="GO:0046872">
    <property type="term" value="F:metal ion binding"/>
    <property type="evidence" value="ECO:0007669"/>
    <property type="project" value="UniProtKB-KW"/>
</dbReference>
<evidence type="ECO:0000256" key="3">
    <source>
        <dbReference type="ARBA" id="ARBA00009777"/>
    </source>
</evidence>
<dbReference type="InterPro" id="IPR058240">
    <property type="entry name" value="rSAM_sf"/>
</dbReference>
<keyword evidence="5" id="KW-0004">4Fe-4S</keyword>
<evidence type="ECO:0000313" key="13">
    <source>
        <dbReference type="EMBL" id="TYC84293.1"/>
    </source>
</evidence>
<dbReference type="InterPro" id="IPR001989">
    <property type="entry name" value="Radical_activat_CS"/>
</dbReference>
<evidence type="ECO:0000256" key="9">
    <source>
        <dbReference type="ARBA" id="ARBA00023004"/>
    </source>
</evidence>
<dbReference type="GO" id="GO:0004748">
    <property type="term" value="F:ribonucleoside-diphosphate reductase activity, thioredoxin disulfide as acceptor"/>
    <property type="evidence" value="ECO:0007669"/>
    <property type="project" value="TreeGrafter"/>
</dbReference>
<dbReference type="CDD" id="cd01335">
    <property type="entry name" value="Radical_SAM"/>
    <property type="match status" value="1"/>
</dbReference>
<dbReference type="RefSeq" id="WP_148638184.1">
    <property type="nucleotide sequence ID" value="NZ_VSLA01000026.1"/>
</dbReference>
<dbReference type="SUPFAM" id="SSF102114">
    <property type="entry name" value="Radical SAM enzymes"/>
    <property type="match status" value="1"/>
</dbReference>
<dbReference type="InterPro" id="IPR034457">
    <property type="entry name" value="Organic_radical-activating"/>
</dbReference>
<keyword evidence="7" id="KW-0479">Metal-binding</keyword>
<evidence type="ECO:0000256" key="8">
    <source>
        <dbReference type="ARBA" id="ARBA00023002"/>
    </source>
</evidence>
<comment type="caution">
    <text evidence="13">The sequence shown here is derived from an EMBL/GenBank/DDBJ whole genome shotgun (WGS) entry which is preliminary data.</text>
</comment>
<evidence type="ECO:0000256" key="12">
    <source>
        <dbReference type="PIRNR" id="PIRNR000368"/>
    </source>
</evidence>
<keyword evidence="9" id="KW-0408">Iron</keyword>
<evidence type="ECO:0000256" key="4">
    <source>
        <dbReference type="ARBA" id="ARBA00014281"/>
    </source>
</evidence>
<evidence type="ECO:0000256" key="7">
    <source>
        <dbReference type="ARBA" id="ARBA00022723"/>
    </source>
</evidence>
<keyword evidence="8 12" id="KW-0560">Oxidoreductase</keyword>
<evidence type="ECO:0000256" key="5">
    <source>
        <dbReference type="ARBA" id="ARBA00022485"/>
    </source>
</evidence>
<dbReference type="NCBIfam" id="TIGR02491">
    <property type="entry name" value="NrdG"/>
    <property type="match status" value="1"/>
</dbReference>
<evidence type="ECO:0000256" key="2">
    <source>
        <dbReference type="ARBA" id="ARBA00003852"/>
    </source>
</evidence>
<proteinExistence type="inferred from homology"/>
<dbReference type="SFLD" id="SFLDS00029">
    <property type="entry name" value="Radical_SAM"/>
    <property type="match status" value="1"/>
</dbReference>
<dbReference type="EMBL" id="VSLA01000026">
    <property type="protein sequence ID" value="TYC84293.1"/>
    <property type="molecule type" value="Genomic_DNA"/>
</dbReference>
<protein>
    <recommendedName>
        <fullName evidence="4 12">Anaerobic ribonucleoside-triphosphate reductase-activating protein</fullName>
        <ecNumber evidence="12">1.97.1.-</ecNumber>
    </recommendedName>
</protein>
<dbReference type="GO" id="GO:0051539">
    <property type="term" value="F:4 iron, 4 sulfur cluster binding"/>
    <property type="evidence" value="ECO:0007669"/>
    <property type="project" value="UniProtKB-KW"/>
</dbReference>
<dbReference type="Proteomes" id="UP000322619">
    <property type="component" value="Unassembled WGS sequence"/>
</dbReference>
<dbReference type="PIRSF" id="PIRSF000368">
    <property type="entry name" value="NrdG"/>
    <property type="match status" value="1"/>
</dbReference>